<keyword evidence="1" id="KW-0732">Signal</keyword>
<evidence type="ECO:0000313" key="3">
    <source>
        <dbReference type="Proteomes" id="UP001497623"/>
    </source>
</evidence>
<feature type="non-terminal residue" evidence="2">
    <location>
        <position position="244"/>
    </location>
</feature>
<sequence length="244" mass="28613">MQLFRPQTKIKGIFSIILIALFFGMGNSDEINEDCIVKQSFRRQTTPMDEFAWMAFLTNETDVTIFVAFLDRTELSDKDTFHVQINHVFREKTRNRKVIETEQITQNISLPLGWVNFSTEVENKVMIIKINSYNFTIEFEYPVRDIYICSKQMASCLKGTPTWKITAEGEVSHIPTVGLDMVHFSLYSNKSFSPILHMENMLIYLQYNSGVEIGPYNTTKPLLRGTYEFALKKERERWILYRKQ</sequence>
<evidence type="ECO:0000256" key="1">
    <source>
        <dbReference type="SAM" id="SignalP"/>
    </source>
</evidence>
<feature type="chain" id="PRO_5043965747" evidence="1">
    <location>
        <begin position="29"/>
        <end position="244"/>
    </location>
</feature>
<evidence type="ECO:0000313" key="2">
    <source>
        <dbReference type="EMBL" id="CAL4165181.1"/>
    </source>
</evidence>
<feature type="signal peptide" evidence="1">
    <location>
        <begin position="1"/>
        <end position="28"/>
    </location>
</feature>
<reference evidence="2 3" key="1">
    <citation type="submission" date="2024-05" db="EMBL/GenBank/DDBJ databases">
        <authorList>
            <person name="Wallberg A."/>
        </authorList>
    </citation>
    <scope>NUCLEOTIDE SEQUENCE [LARGE SCALE GENOMIC DNA]</scope>
</reference>
<gene>
    <name evidence="2" type="ORF">MNOR_LOCUS33227</name>
</gene>
<dbReference type="Proteomes" id="UP001497623">
    <property type="component" value="Unassembled WGS sequence"/>
</dbReference>
<organism evidence="2 3">
    <name type="scientific">Meganyctiphanes norvegica</name>
    <name type="common">Northern krill</name>
    <name type="synonym">Thysanopoda norvegica</name>
    <dbReference type="NCBI Taxonomy" id="48144"/>
    <lineage>
        <taxon>Eukaryota</taxon>
        <taxon>Metazoa</taxon>
        <taxon>Ecdysozoa</taxon>
        <taxon>Arthropoda</taxon>
        <taxon>Crustacea</taxon>
        <taxon>Multicrustacea</taxon>
        <taxon>Malacostraca</taxon>
        <taxon>Eumalacostraca</taxon>
        <taxon>Eucarida</taxon>
        <taxon>Euphausiacea</taxon>
        <taxon>Euphausiidae</taxon>
        <taxon>Meganyctiphanes</taxon>
    </lineage>
</organism>
<comment type="caution">
    <text evidence="2">The sequence shown here is derived from an EMBL/GenBank/DDBJ whole genome shotgun (WGS) entry which is preliminary data.</text>
</comment>
<accession>A0AAV2S5A9</accession>
<dbReference type="EMBL" id="CAXKWB010047320">
    <property type="protein sequence ID" value="CAL4165181.1"/>
    <property type="molecule type" value="Genomic_DNA"/>
</dbReference>
<keyword evidence="3" id="KW-1185">Reference proteome</keyword>
<proteinExistence type="predicted"/>
<dbReference type="AlphaFoldDB" id="A0AAV2S5A9"/>
<protein>
    <submittedName>
        <fullName evidence="2">Uncharacterized protein</fullName>
    </submittedName>
</protein>
<name>A0AAV2S5A9_MEGNR</name>